<evidence type="ECO:0000256" key="4">
    <source>
        <dbReference type="SAM" id="Coils"/>
    </source>
</evidence>
<gene>
    <name evidence="6" type="ORF">FQP34_20155</name>
</gene>
<sequence length="270" mass="31804">MKVVREVSILRSFRKIYQFLADIPLKKGVVLNYRYEVKAVIGTGSYGIVYLCNDLKMNENIVIKQLRKSKRRSKKELKQFENEISILQKLNHKNIPKFHEKFSQDGNVYFVMDFIEGDNLEDHIFLNHITFNEKESLLFLDELVGLVSYLHDHDIFHQDLRIPNILLKNHQPILIDFGLSKMIDSADLAKDSIMQMKRQDFYDLGEMLLYVLYTTYASKNKKALPWTEELSLEKETVHILKRLLTIQEPYSDIKEISMDLQAALKSMKRN</sequence>
<dbReference type="EMBL" id="VNKI01000010">
    <property type="protein sequence ID" value="TVX78122.1"/>
    <property type="molecule type" value="Genomic_DNA"/>
</dbReference>
<protein>
    <submittedName>
        <fullName evidence="6">Serine/threonine-protein kinase</fullName>
    </submittedName>
</protein>
<reference evidence="6 7" key="1">
    <citation type="submission" date="2019-07" db="EMBL/GenBank/DDBJ databases">
        <title>Genome assembly of Bacillus simplex strain GGC-P6A.</title>
        <authorList>
            <person name="Jennings M.E."/>
            <person name="Barton H.A."/>
        </authorList>
    </citation>
    <scope>NUCLEOTIDE SEQUENCE [LARGE SCALE GENOMIC DNA]</scope>
    <source>
        <strain evidence="6 7">GGC-P6A</strain>
    </source>
</reference>
<dbReference type="InterPro" id="IPR000719">
    <property type="entry name" value="Prot_kinase_dom"/>
</dbReference>
<keyword evidence="1 3" id="KW-0547">Nucleotide-binding</keyword>
<dbReference type="InterPro" id="IPR017441">
    <property type="entry name" value="Protein_kinase_ATP_BS"/>
</dbReference>
<dbReference type="PROSITE" id="PS00107">
    <property type="entry name" value="PROTEIN_KINASE_ATP"/>
    <property type="match status" value="1"/>
</dbReference>
<accession>A0A8B5XUM4</accession>
<evidence type="ECO:0000256" key="3">
    <source>
        <dbReference type="PROSITE-ProRule" id="PRU10141"/>
    </source>
</evidence>
<evidence type="ECO:0000256" key="1">
    <source>
        <dbReference type="ARBA" id="ARBA00022741"/>
    </source>
</evidence>
<dbReference type="FunFam" id="3.30.200.20:FF:000042">
    <property type="entry name" value="Aurora kinase A"/>
    <property type="match status" value="1"/>
</dbReference>
<dbReference type="AlphaFoldDB" id="A0A8B5XUM4"/>
<feature type="domain" description="Protein kinase" evidence="5">
    <location>
        <begin position="35"/>
        <end position="270"/>
    </location>
</feature>
<keyword evidence="6" id="KW-0808">Transferase</keyword>
<dbReference type="PANTHER" id="PTHR44167:SF24">
    <property type="entry name" value="SERINE_THREONINE-PROTEIN KINASE CHK2"/>
    <property type="match status" value="1"/>
</dbReference>
<dbReference type="PROSITE" id="PS50011">
    <property type="entry name" value="PROTEIN_KINASE_DOM"/>
    <property type="match status" value="1"/>
</dbReference>
<dbReference type="GO" id="GO:0005524">
    <property type="term" value="F:ATP binding"/>
    <property type="evidence" value="ECO:0007669"/>
    <property type="project" value="UniProtKB-UniRule"/>
</dbReference>
<evidence type="ECO:0000256" key="2">
    <source>
        <dbReference type="ARBA" id="ARBA00022840"/>
    </source>
</evidence>
<dbReference type="SUPFAM" id="SSF56112">
    <property type="entry name" value="Protein kinase-like (PK-like)"/>
    <property type="match status" value="1"/>
</dbReference>
<dbReference type="Gene3D" id="1.10.510.10">
    <property type="entry name" value="Transferase(Phosphotransferase) domain 1"/>
    <property type="match status" value="1"/>
</dbReference>
<comment type="caution">
    <text evidence="6">The sequence shown here is derived from an EMBL/GenBank/DDBJ whole genome shotgun (WGS) entry which is preliminary data.</text>
</comment>
<dbReference type="PANTHER" id="PTHR44167">
    <property type="entry name" value="OVARIAN-SPECIFIC SERINE/THREONINE-PROTEIN KINASE LOK-RELATED"/>
    <property type="match status" value="1"/>
</dbReference>
<dbReference type="Proteomes" id="UP000317770">
    <property type="component" value="Unassembled WGS sequence"/>
</dbReference>
<name>A0A8B5XUM4_9BACI</name>
<dbReference type="Pfam" id="PF00069">
    <property type="entry name" value="Pkinase"/>
    <property type="match status" value="1"/>
</dbReference>
<dbReference type="GO" id="GO:0004672">
    <property type="term" value="F:protein kinase activity"/>
    <property type="evidence" value="ECO:0007669"/>
    <property type="project" value="InterPro"/>
</dbReference>
<feature type="coiled-coil region" evidence="4">
    <location>
        <begin position="63"/>
        <end position="90"/>
    </location>
</feature>
<keyword evidence="4" id="KW-0175">Coiled coil</keyword>
<evidence type="ECO:0000313" key="6">
    <source>
        <dbReference type="EMBL" id="TVX78122.1"/>
    </source>
</evidence>
<proteinExistence type="predicted"/>
<evidence type="ECO:0000259" key="5">
    <source>
        <dbReference type="PROSITE" id="PS50011"/>
    </source>
</evidence>
<evidence type="ECO:0000313" key="7">
    <source>
        <dbReference type="Proteomes" id="UP000317770"/>
    </source>
</evidence>
<organism evidence="6 7">
    <name type="scientific">Peribacillus simplex</name>
    <dbReference type="NCBI Taxonomy" id="1478"/>
    <lineage>
        <taxon>Bacteria</taxon>
        <taxon>Bacillati</taxon>
        <taxon>Bacillota</taxon>
        <taxon>Bacilli</taxon>
        <taxon>Bacillales</taxon>
        <taxon>Bacillaceae</taxon>
        <taxon>Peribacillus</taxon>
    </lineage>
</organism>
<keyword evidence="6" id="KW-0418">Kinase</keyword>
<keyword evidence="2 3" id="KW-0067">ATP-binding</keyword>
<dbReference type="InterPro" id="IPR011009">
    <property type="entry name" value="Kinase-like_dom_sf"/>
</dbReference>
<feature type="binding site" evidence="3">
    <location>
        <position position="64"/>
    </location>
    <ligand>
        <name>ATP</name>
        <dbReference type="ChEBI" id="CHEBI:30616"/>
    </ligand>
</feature>